<organism evidence="9 10">
    <name type="scientific">Leucobacter chromiireducens subsp. chromiireducens</name>
    <dbReference type="NCBI Taxonomy" id="660067"/>
    <lineage>
        <taxon>Bacteria</taxon>
        <taxon>Bacillati</taxon>
        <taxon>Actinomycetota</taxon>
        <taxon>Actinomycetes</taxon>
        <taxon>Micrococcales</taxon>
        <taxon>Microbacteriaceae</taxon>
        <taxon>Leucobacter</taxon>
    </lineage>
</organism>
<sequence length="317" mass="34287">MPEPQNPKMEHFVAPFDETPVAAVDAVVVKEKKSNLWLDAWRDMRGRPMFWISATIILIVLVVSLFPSMFTNVDPRAADLGMSKEGPTDGHLLGFNAQGQDIFSRLIYGTSTSVSVGLLVILITFVGGVIAGSLAGYFGGWVDTVLSRIGDIFFSIPYILAAVIVMTVFQEHRTPLVIAFAIGGFSWPVSARILRSEILRVKNADFVMASTALGLSKLKTLVRHVLPNSIAPLIVVTTLSLSAAIVAEAVLSFLGVGLPPADYISWGNDISAAQRDLRNDPQILLYPSLALAITVLGFVMLGEVVRDALDPKARAQR</sequence>
<dbReference type="InterPro" id="IPR050366">
    <property type="entry name" value="BP-dependent_transpt_permease"/>
</dbReference>
<evidence type="ECO:0000256" key="7">
    <source>
        <dbReference type="RuleBase" id="RU363032"/>
    </source>
</evidence>
<feature type="transmembrane region" description="Helical" evidence="7">
    <location>
        <begin position="50"/>
        <end position="70"/>
    </location>
</feature>
<feature type="domain" description="ABC transmembrane type-1" evidence="8">
    <location>
        <begin position="110"/>
        <end position="302"/>
    </location>
</feature>
<dbReference type="CDD" id="cd06261">
    <property type="entry name" value="TM_PBP2"/>
    <property type="match status" value="1"/>
</dbReference>
<dbReference type="PROSITE" id="PS50928">
    <property type="entry name" value="ABC_TM1"/>
    <property type="match status" value="1"/>
</dbReference>
<evidence type="ECO:0000313" key="10">
    <source>
        <dbReference type="Proteomes" id="UP001646141"/>
    </source>
</evidence>
<dbReference type="PANTHER" id="PTHR43386">
    <property type="entry name" value="OLIGOPEPTIDE TRANSPORT SYSTEM PERMEASE PROTEIN APPC"/>
    <property type="match status" value="1"/>
</dbReference>
<dbReference type="Gene3D" id="1.10.3720.10">
    <property type="entry name" value="MetI-like"/>
    <property type="match status" value="1"/>
</dbReference>
<keyword evidence="4 7" id="KW-0812">Transmembrane</keyword>
<dbReference type="SUPFAM" id="SSF161098">
    <property type="entry name" value="MetI-like"/>
    <property type="match status" value="1"/>
</dbReference>
<dbReference type="InterPro" id="IPR035906">
    <property type="entry name" value="MetI-like_sf"/>
</dbReference>
<dbReference type="PANTHER" id="PTHR43386:SF6">
    <property type="entry name" value="ABC TRANSPORTER PERMEASE PROTEIN"/>
    <property type="match status" value="1"/>
</dbReference>
<evidence type="ECO:0000256" key="6">
    <source>
        <dbReference type="ARBA" id="ARBA00023136"/>
    </source>
</evidence>
<gene>
    <name evidence="9" type="ORF">D3226_06965</name>
</gene>
<keyword evidence="2 7" id="KW-0813">Transport</keyword>
<dbReference type="Pfam" id="PF00528">
    <property type="entry name" value="BPD_transp_1"/>
    <property type="match status" value="1"/>
</dbReference>
<dbReference type="InterPro" id="IPR000515">
    <property type="entry name" value="MetI-like"/>
</dbReference>
<evidence type="ECO:0000256" key="1">
    <source>
        <dbReference type="ARBA" id="ARBA00004651"/>
    </source>
</evidence>
<dbReference type="RefSeq" id="WP_202381718.1">
    <property type="nucleotide sequence ID" value="NZ_QYAD01000002.1"/>
</dbReference>
<comment type="similarity">
    <text evidence="7">Belongs to the binding-protein-dependent transport system permease family.</text>
</comment>
<keyword evidence="10" id="KW-1185">Reference proteome</keyword>
<evidence type="ECO:0000256" key="4">
    <source>
        <dbReference type="ARBA" id="ARBA00022692"/>
    </source>
</evidence>
<evidence type="ECO:0000256" key="3">
    <source>
        <dbReference type="ARBA" id="ARBA00022475"/>
    </source>
</evidence>
<dbReference type="InterPro" id="IPR025966">
    <property type="entry name" value="OppC_N"/>
</dbReference>
<evidence type="ECO:0000256" key="5">
    <source>
        <dbReference type="ARBA" id="ARBA00022989"/>
    </source>
</evidence>
<feature type="transmembrane region" description="Helical" evidence="7">
    <location>
        <begin position="116"/>
        <end position="140"/>
    </location>
</feature>
<keyword evidence="6 7" id="KW-0472">Membrane</keyword>
<name>A0ABS1SNE6_9MICO</name>
<proteinExistence type="inferred from homology"/>
<dbReference type="Proteomes" id="UP001646141">
    <property type="component" value="Unassembled WGS sequence"/>
</dbReference>
<comment type="caution">
    <text evidence="9">The sequence shown here is derived from an EMBL/GenBank/DDBJ whole genome shotgun (WGS) entry which is preliminary data.</text>
</comment>
<keyword evidence="5 7" id="KW-1133">Transmembrane helix</keyword>
<evidence type="ECO:0000313" key="9">
    <source>
        <dbReference type="EMBL" id="MBL3689700.1"/>
    </source>
</evidence>
<dbReference type="Pfam" id="PF12911">
    <property type="entry name" value="OppC_N"/>
    <property type="match status" value="1"/>
</dbReference>
<keyword evidence="3" id="KW-1003">Cell membrane</keyword>
<reference evidence="9 10" key="1">
    <citation type="submission" date="2018-09" db="EMBL/GenBank/DDBJ databases">
        <title>Comparative genomics of Leucobacter spp.</title>
        <authorList>
            <person name="Reis A.C."/>
            <person name="Kolvenbach B.A."/>
            <person name="Corvini P.F.X."/>
            <person name="Nunes O.C."/>
        </authorList>
    </citation>
    <scope>NUCLEOTIDE SEQUENCE [LARGE SCALE GENOMIC DNA]</scope>
    <source>
        <strain evidence="9 10">L-1</strain>
    </source>
</reference>
<feature type="transmembrane region" description="Helical" evidence="7">
    <location>
        <begin position="152"/>
        <end position="170"/>
    </location>
</feature>
<feature type="transmembrane region" description="Helical" evidence="7">
    <location>
        <begin position="176"/>
        <end position="194"/>
    </location>
</feature>
<evidence type="ECO:0000259" key="8">
    <source>
        <dbReference type="PROSITE" id="PS50928"/>
    </source>
</evidence>
<feature type="transmembrane region" description="Helical" evidence="7">
    <location>
        <begin position="233"/>
        <end position="256"/>
    </location>
</feature>
<feature type="transmembrane region" description="Helical" evidence="7">
    <location>
        <begin position="283"/>
        <end position="305"/>
    </location>
</feature>
<comment type="subcellular location">
    <subcellularLocation>
        <location evidence="1 7">Cell membrane</location>
        <topology evidence="1 7">Multi-pass membrane protein</topology>
    </subcellularLocation>
</comment>
<evidence type="ECO:0000256" key="2">
    <source>
        <dbReference type="ARBA" id="ARBA00022448"/>
    </source>
</evidence>
<accession>A0ABS1SNE6</accession>
<protein>
    <submittedName>
        <fullName evidence="9">ABC transporter permease</fullName>
    </submittedName>
</protein>
<dbReference type="EMBL" id="QYAD01000002">
    <property type="protein sequence ID" value="MBL3689700.1"/>
    <property type="molecule type" value="Genomic_DNA"/>
</dbReference>